<organism evidence="4 5">
    <name type="scientific">Thalassospira profundimaris</name>
    <dbReference type="NCBI Taxonomy" id="502049"/>
    <lineage>
        <taxon>Bacteria</taxon>
        <taxon>Pseudomonadati</taxon>
        <taxon>Pseudomonadota</taxon>
        <taxon>Alphaproteobacteria</taxon>
        <taxon>Rhodospirillales</taxon>
        <taxon>Thalassospiraceae</taxon>
        <taxon>Thalassospira</taxon>
    </lineage>
</organism>
<keyword evidence="4" id="KW-0456">Lyase</keyword>
<evidence type="ECO:0000313" key="5">
    <source>
        <dbReference type="Proteomes" id="UP000253061"/>
    </source>
</evidence>
<dbReference type="Pfam" id="PF00291">
    <property type="entry name" value="PALP"/>
    <property type="match status" value="1"/>
</dbReference>
<dbReference type="PANTHER" id="PTHR42937">
    <property type="match status" value="1"/>
</dbReference>
<dbReference type="Gene3D" id="3.40.50.1100">
    <property type="match status" value="2"/>
</dbReference>
<proteinExistence type="predicted"/>
<accession>A0A367VK63</accession>
<dbReference type="EMBL" id="JPWB01000001">
    <property type="protein sequence ID" value="RCK25618.1"/>
    <property type="molecule type" value="Genomic_DNA"/>
</dbReference>
<dbReference type="NCBIfam" id="TIGR01747">
    <property type="entry name" value="diampropi_NH3ly"/>
    <property type="match status" value="1"/>
</dbReference>
<dbReference type="NCBIfam" id="NF006058">
    <property type="entry name" value="PRK08206.1"/>
    <property type="match status" value="1"/>
</dbReference>
<dbReference type="InterPro" id="IPR010081">
    <property type="entry name" value="DiNH2opropionate_NH3_lyase"/>
</dbReference>
<dbReference type="Proteomes" id="UP000253061">
    <property type="component" value="Unassembled WGS sequence"/>
</dbReference>
<evidence type="ECO:0000313" key="4">
    <source>
        <dbReference type="EMBL" id="RCK25618.1"/>
    </source>
</evidence>
<dbReference type="PANTHER" id="PTHR42937:SF1">
    <property type="entry name" value="DIAMINOPROPIONATE AMMONIA-LYASE"/>
    <property type="match status" value="1"/>
</dbReference>
<dbReference type="InterPro" id="IPR036052">
    <property type="entry name" value="TrpB-like_PALP_sf"/>
</dbReference>
<evidence type="ECO:0000256" key="2">
    <source>
        <dbReference type="ARBA" id="ARBA00022898"/>
    </source>
</evidence>
<keyword evidence="2" id="KW-0663">Pyridoxal phosphate</keyword>
<reference evidence="4 5" key="1">
    <citation type="submission" date="2014-07" db="EMBL/GenBank/DDBJ databases">
        <title>Draft genome sequence of Thalassospira profundimaris R8-17.</title>
        <authorList>
            <person name="Lai Q."/>
            <person name="Shao Z."/>
        </authorList>
    </citation>
    <scope>NUCLEOTIDE SEQUENCE [LARGE SCALE GENOMIC DNA]</scope>
    <source>
        <strain evidence="4 5">R8-17</strain>
    </source>
</reference>
<protein>
    <submittedName>
        <fullName evidence="4">Diaminopropionate ammonia-lyase</fullName>
    </submittedName>
</protein>
<dbReference type="SUPFAM" id="SSF53686">
    <property type="entry name" value="Tryptophan synthase beta subunit-like PLP-dependent enzymes"/>
    <property type="match status" value="1"/>
</dbReference>
<dbReference type="AlphaFoldDB" id="A0A367VK63"/>
<evidence type="ECO:0000256" key="1">
    <source>
        <dbReference type="ARBA" id="ARBA00001933"/>
    </source>
</evidence>
<comment type="cofactor">
    <cofactor evidence="1">
        <name>pyridoxal 5'-phosphate</name>
        <dbReference type="ChEBI" id="CHEBI:597326"/>
    </cofactor>
</comment>
<dbReference type="GO" id="GO:0008838">
    <property type="term" value="F:diaminopropionate ammonia-lyase activity"/>
    <property type="evidence" value="ECO:0007669"/>
    <property type="project" value="InterPro"/>
</dbReference>
<name>A0A367VK63_9PROT</name>
<dbReference type="CDD" id="cd00640">
    <property type="entry name" value="Trp-synth-beta_II"/>
    <property type="match status" value="1"/>
</dbReference>
<evidence type="ECO:0000259" key="3">
    <source>
        <dbReference type="Pfam" id="PF00291"/>
    </source>
</evidence>
<feature type="domain" description="Tryptophan synthase beta chain-like PALP" evidence="3">
    <location>
        <begin position="46"/>
        <end position="356"/>
    </location>
</feature>
<dbReference type="GO" id="GO:0030170">
    <property type="term" value="F:pyridoxal phosphate binding"/>
    <property type="evidence" value="ECO:0007669"/>
    <property type="project" value="InterPro"/>
</dbReference>
<gene>
    <name evidence="4" type="ORF">TH6_03160</name>
</gene>
<sequence>MINAKGSMTHFANPLANRETAYSDAQKAVISVARSREAIANITAWPSYQPTPLHSLTNLARDCGLGKIWYKDEATRFGLKSFKALGGAYAVARQLQAIIEDKTGIRPSVSDIIAGKHKDTVSEIVVTCATDGNHGRSVAWGAQMFGCGCVIYIHRDVSEGRKQAMEAFGAEVIRITGNYDESVRLADSEAKAKGRIIVSDTSYEGYMEVPKDVALGYTVMLAEAVEQLHGDIPTHVFIQGGVGGLASAVTGYFWDLWGEKRPRIVVVEPEQANCLQQSAKAGHPVAVEGDLETLMAGLACGEVSLLGWQILSNGADDFMTLSEDMVAPVMQLLARGYETDPKAEAGESAVAGLGAAILASQNPTFAKALDLDPTSKVFVIGTEGATDPEMYDRLVGQTVQD</sequence>
<dbReference type="InterPro" id="IPR001926">
    <property type="entry name" value="TrpB-like_PALP"/>
</dbReference>
<comment type="caution">
    <text evidence="4">The sequence shown here is derived from an EMBL/GenBank/DDBJ whole genome shotgun (WGS) entry which is preliminary data.</text>
</comment>